<reference evidence="9" key="1">
    <citation type="submission" date="2016-10" db="EMBL/GenBank/DDBJ databases">
        <authorList>
            <person name="Varghese N."/>
            <person name="Submissions S."/>
        </authorList>
    </citation>
    <scope>NUCLEOTIDE SEQUENCE [LARGE SCALE GENOMIC DNA]</scope>
    <source>
        <strain evidence="9">P18</strain>
    </source>
</reference>
<dbReference type="PRINTS" id="PR00207">
    <property type="entry name" value="FLAGELLIN"/>
</dbReference>
<dbReference type="InterPro" id="IPR046358">
    <property type="entry name" value="Flagellin_C"/>
</dbReference>
<gene>
    <name evidence="8" type="ORF">SAMN04487928_10633</name>
</gene>
<feature type="domain" description="Flagellin N-terminal" evidence="6">
    <location>
        <begin position="3"/>
        <end position="139"/>
    </location>
</feature>
<dbReference type="PANTHER" id="PTHR42792:SF2">
    <property type="entry name" value="FLAGELLIN"/>
    <property type="match status" value="1"/>
</dbReference>
<dbReference type="GO" id="GO:0005576">
    <property type="term" value="C:extracellular region"/>
    <property type="evidence" value="ECO:0007669"/>
    <property type="project" value="UniProtKB-SubCell"/>
</dbReference>
<dbReference type="AlphaFoldDB" id="A0A1I5SE23"/>
<dbReference type="Gene3D" id="1.20.1330.10">
    <property type="entry name" value="f41 fragment of flagellin, N-terminal domain"/>
    <property type="match status" value="2"/>
</dbReference>
<keyword evidence="8" id="KW-0966">Cell projection</keyword>
<dbReference type="InterPro" id="IPR042187">
    <property type="entry name" value="Flagellin_C_sub2"/>
</dbReference>
<dbReference type="Pfam" id="PF00700">
    <property type="entry name" value="Flagellin_C"/>
    <property type="match status" value="1"/>
</dbReference>
<dbReference type="Pfam" id="PF00669">
    <property type="entry name" value="Flagellin_N"/>
    <property type="match status" value="1"/>
</dbReference>
<keyword evidence="8" id="KW-0282">Flagellum</keyword>
<dbReference type="EMBL" id="FOXO01000006">
    <property type="protein sequence ID" value="SFP69008.1"/>
    <property type="molecule type" value="Genomic_DNA"/>
</dbReference>
<name>A0A1I5SE23_9FIRM</name>
<protein>
    <recommendedName>
        <fullName evidence="2 4">Flagellin</fullName>
    </recommendedName>
</protein>
<dbReference type="InterPro" id="IPR001492">
    <property type="entry name" value="Flagellin"/>
</dbReference>
<evidence type="ECO:0000313" key="8">
    <source>
        <dbReference type="EMBL" id="SFP69008.1"/>
    </source>
</evidence>
<dbReference type="SUPFAM" id="SSF64518">
    <property type="entry name" value="Phase 1 flagellin"/>
    <property type="match status" value="1"/>
</dbReference>
<accession>A0A1I5SE23</accession>
<sequence>MVIQHNMTALNSNRQLGIMHNTKAKSSEKLTSGYKINRAADDAAGLAISEKMRRQIRGLTQASENVQDGISYVQVADSALAEIDLMLARMTQLCVQAATDTLTVDDRDAIDKEIQQIKMECNRIFHVTSFNDRPIWDENNMSPIVIGTERRPIFTSSVNGVGQITEKNRAAWPNDNNFHFEATSDGVKIKWKGFDGTEYESKEIKWPSENELRQGFTVKVDETSMDYSVYPDASNINPSYTFKLDRDATLDMLINNLNKKSAYVSSSYSVRGTVKGDTGSSSVSGTWQYLSGLLYRNNALGAEDNMIPENGGNNRQQTNVADKLSFSFTFGKNDNTRPNPPDSFSAEVKSTGSVSANSYSKDERIRGIWWNYNTNSSLTHLISQSSTDSNNLENAVRRAFGPHENPYTHEKYDLTAFGGNISITLGTSSLETLTYGTNGSQISNGNNGIGTLTLSMSVKVGETADDIIKRIKGITGIDLTQTTNNGLSRGNVPVTYFDGNIYGGAMMLKIQAGSESTPDDVIPLIYDVLSTYSLGIDNLNTLNTSDAKNGIEQIKRAGQIVDEQRSVFGAYQNQMEHAYKNLKNTVENTTSSESLIRDTDMSAELVKYSNSMILAHAGDAILAQANQTNQGVLSLLQ</sequence>
<organism evidence="8 9">
    <name type="scientific">Butyrivibrio proteoclasticus</name>
    <dbReference type="NCBI Taxonomy" id="43305"/>
    <lineage>
        <taxon>Bacteria</taxon>
        <taxon>Bacillati</taxon>
        <taxon>Bacillota</taxon>
        <taxon>Clostridia</taxon>
        <taxon>Lachnospirales</taxon>
        <taxon>Lachnospiraceae</taxon>
        <taxon>Butyrivibrio</taxon>
    </lineage>
</organism>
<comment type="subcellular location">
    <subcellularLocation>
        <location evidence="4">Secreted</location>
    </subcellularLocation>
    <subcellularLocation>
        <location evidence="4">Bacterial flagellum</location>
    </subcellularLocation>
</comment>
<dbReference type="GO" id="GO:0009288">
    <property type="term" value="C:bacterial-type flagellum"/>
    <property type="evidence" value="ECO:0007669"/>
    <property type="project" value="UniProtKB-SubCell"/>
</dbReference>
<evidence type="ECO:0000256" key="5">
    <source>
        <dbReference type="SAM" id="MobiDB-lite"/>
    </source>
</evidence>
<dbReference type="Gene3D" id="6.10.10.10">
    <property type="entry name" value="Flagellar export chaperone, C-terminal domain"/>
    <property type="match status" value="1"/>
</dbReference>
<evidence type="ECO:0000256" key="4">
    <source>
        <dbReference type="RuleBase" id="RU362073"/>
    </source>
</evidence>
<evidence type="ECO:0000259" key="6">
    <source>
        <dbReference type="Pfam" id="PF00669"/>
    </source>
</evidence>
<evidence type="ECO:0000256" key="1">
    <source>
        <dbReference type="ARBA" id="ARBA00005709"/>
    </source>
</evidence>
<keyword evidence="4" id="KW-0964">Secreted</keyword>
<feature type="region of interest" description="Disordered" evidence="5">
    <location>
        <begin position="330"/>
        <end position="349"/>
    </location>
</feature>
<dbReference type="Proteomes" id="UP000182624">
    <property type="component" value="Unassembled WGS sequence"/>
</dbReference>
<keyword evidence="9" id="KW-1185">Reference proteome</keyword>
<proteinExistence type="inferred from homology"/>
<comment type="function">
    <text evidence="4">Flagellin is the subunit protein which polymerizes to form the filaments of bacterial flagella.</text>
</comment>
<comment type="similarity">
    <text evidence="1 4">Belongs to the bacterial flagellin family.</text>
</comment>
<dbReference type="GO" id="GO:0005198">
    <property type="term" value="F:structural molecule activity"/>
    <property type="evidence" value="ECO:0007669"/>
    <property type="project" value="UniProtKB-UniRule"/>
</dbReference>
<dbReference type="RefSeq" id="WP_074885385.1">
    <property type="nucleotide sequence ID" value="NZ_FOXO01000006.1"/>
</dbReference>
<evidence type="ECO:0000256" key="3">
    <source>
        <dbReference type="ARBA" id="ARBA00023143"/>
    </source>
</evidence>
<evidence type="ECO:0000259" key="7">
    <source>
        <dbReference type="Pfam" id="PF00700"/>
    </source>
</evidence>
<evidence type="ECO:0000256" key="2">
    <source>
        <dbReference type="ARBA" id="ARBA00020110"/>
    </source>
</evidence>
<keyword evidence="3 4" id="KW-0975">Bacterial flagellum</keyword>
<dbReference type="InterPro" id="IPR001029">
    <property type="entry name" value="Flagellin_N"/>
</dbReference>
<keyword evidence="8" id="KW-0969">Cilium</keyword>
<feature type="domain" description="Flagellin C-terminal" evidence="7">
    <location>
        <begin position="552"/>
        <end position="636"/>
    </location>
</feature>
<evidence type="ECO:0000313" key="9">
    <source>
        <dbReference type="Proteomes" id="UP000182624"/>
    </source>
</evidence>
<dbReference type="PANTHER" id="PTHR42792">
    <property type="entry name" value="FLAGELLIN"/>
    <property type="match status" value="1"/>
</dbReference>